<protein>
    <submittedName>
        <fullName evidence="7">Uncharacterized protein LOC113402426</fullName>
    </submittedName>
</protein>
<evidence type="ECO:0000256" key="2">
    <source>
        <dbReference type="ARBA" id="ARBA00023006"/>
    </source>
</evidence>
<dbReference type="RefSeq" id="XP_064072486.1">
    <property type="nucleotide sequence ID" value="XM_064216416.1"/>
</dbReference>
<dbReference type="PANTHER" id="PTHR31139:SF4">
    <property type="entry name" value="ECTOPIC P GRANULES PROTEIN 5 HOMOLOG"/>
    <property type="match status" value="1"/>
</dbReference>
<dbReference type="Proteomes" id="UP001652626">
    <property type="component" value="Chromosome 12"/>
</dbReference>
<evidence type="ECO:0000256" key="3">
    <source>
        <dbReference type="SAM" id="MobiDB-lite"/>
    </source>
</evidence>
<feature type="region of interest" description="Disordered" evidence="3">
    <location>
        <begin position="1"/>
        <end position="20"/>
    </location>
</feature>
<evidence type="ECO:0000313" key="7">
    <source>
        <dbReference type="RefSeq" id="XP_064072486.1"/>
    </source>
</evidence>
<keyword evidence="2" id="KW-0072">Autophagy</keyword>
<feature type="domain" description="Epg5-like TPR" evidence="5">
    <location>
        <begin position="976"/>
        <end position="1107"/>
    </location>
</feature>
<name>A0ABM4AMF6_VANTA</name>
<evidence type="ECO:0000313" key="6">
    <source>
        <dbReference type="Proteomes" id="UP001652626"/>
    </source>
</evidence>
<comment type="similarity">
    <text evidence="1">Belongs to the EPG5 family.</text>
</comment>
<dbReference type="PANTHER" id="PTHR31139">
    <property type="entry name" value="ECTOPIC P GRANULES PROTEIN 5 HOMOLOG"/>
    <property type="match status" value="1"/>
</dbReference>
<proteinExistence type="inferred from homology"/>
<feature type="compositionally biased region" description="Basic residues" evidence="3">
    <location>
        <begin position="11"/>
        <end position="20"/>
    </location>
</feature>
<feature type="domain" description="Epg5-like central TPR repeats" evidence="4">
    <location>
        <begin position="1454"/>
        <end position="1537"/>
    </location>
</feature>
<dbReference type="InterPro" id="IPR051436">
    <property type="entry name" value="Autophagy-related_EPG5"/>
</dbReference>
<organism evidence="6 7">
    <name type="scientific">Vanessa tameamea</name>
    <name type="common">Kamehameha butterfly</name>
    <dbReference type="NCBI Taxonomy" id="334116"/>
    <lineage>
        <taxon>Eukaryota</taxon>
        <taxon>Metazoa</taxon>
        <taxon>Ecdysozoa</taxon>
        <taxon>Arthropoda</taxon>
        <taxon>Hexapoda</taxon>
        <taxon>Insecta</taxon>
        <taxon>Pterygota</taxon>
        <taxon>Neoptera</taxon>
        <taxon>Endopterygota</taxon>
        <taxon>Lepidoptera</taxon>
        <taxon>Glossata</taxon>
        <taxon>Ditrysia</taxon>
        <taxon>Papilionoidea</taxon>
        <taxon>Nymphalidae</taxon>
        <taxon>Nymphalinae</taxon>
        <taxon>Vanessa</taxon>
    </lineage>
</organism>
<feature type="region of interest" description="Disordered" evidence="3">
    <location>
        <begin position="1208"/>
        <end position="1230"/>
    </location>
</feature>
<reference evidence="7" key="1">
    <citation type="submission" date="2025-08" db="UniProtKB">
        <authorList>
            <consortium name="RefSeq"/>
        </authorList>
    </citation>
    <scope>IDENTIFICATION</scope>
    <source>
        <tissue evidence="7">Whole body</tissue>
    </source>
</reference>
<feature type="compositionally biased region" description="Basic and acidic residues" evidence="3">
    <location>
        <begin position="1"/>
        <end position="10"/>
    </location>
</feature>
<evidence type="ECO:0000256" key="1">
    <source>
        <dbReference type="ARBA" id="ARBA00010948"/>
    </source>
</evidence>
<feature type="compositionally biased region" description="Pro residues" evidence="3">
    <location>
        <begin position="1212"/>
        <end position="1230"/>
    </location>
</feature>
<evidence type="ECO:0000259" key="4">
    <source>
        <dbReference type="Pfam" id="PF26103"/>
    </source>
</evidence>
<keyword evidence="6" id="KW-1185">Reference proteome</keyword>
<dbReference type="GeneID" id="113402426"/>
<gene>
    <name evidence="7" type="primary">LOC113402426</name>
</gene>
<dbReference type="Pfam" id="PF26103">
    <property type="entry name" value="TPR_Epg5"/>
    <property type="match status" value="1"/>
</dbReference>
<feature type="region of interest" description="Disordered" evidence="3">
    <location>
        <begin position="1129"/>
        <end position="1150"/>
    </location>
</feature>
<feature type="compositionally biased region" description="Polar residues" evidence="3">
    <location>
        <begin position="1133"/>
        <end position="1142"/>
    </location>
</feature>
<sequence length="2166" mass="239007">MATMVKEKSKDKRKSKDKHRLKKVLLPEVQIEEQEQSISNETIPNEILPETQTVTEITNFIDKSNIIEENKKVEVEQPLNVTAISTTDVNKDVESMENISIREIEKAKEIVLPSAPLLEENVSIQTSYLQTEKLQENTKKKVTCLPLDEAIRLFGGKELAEVRSISEKEEAIVEAGPRSKPDHPLIDLLSTFRTSLIAVDRERNRLSCKYVEEEKSRATLWKVEKQTLNLSEKCACGTSVNLKANFDIAKLDRERLSAARLRLEALLQDVQDSYCYHQHTALQTHCDIDEVINETIQKPNEYIREALLLLFEALRFSDAAPVAYAQALQRWVSVLSSVLLEEDNLSHLLFVLHNLFRQTRSVQWAGHVLSVRVPDMRSAARLLGVLELLLTRPLLESAHECTEDSEAWEELDDSGEACAVGEGRLRERDLLALLRALPLRDLLGRLALFGRQDMSEQSEQRWGDPSGGHGVLKASCGVRAALHVCVRARRSHAGYARLQARLRALAAAALHALAALHAHSRSSYVVDLAEKIPAELEACFAAGLTLLGEEAHQLPATLLSDDVVEEYCNTLIGGLHDKSVHIASLSVQVEAQSCGLRTRIVAQAALSRPQDQDLAKTVLDFLFQTGIHRKPTCKGLCDVTARELLPKLLAVHPRVHTLAFHILADYNQVEADSSLLEPLSLKHWRPTSAEMVGVLDDWAIRCPQLLQHLLLNLDYTPHTGVALDSQLSAGSWVCEWAVRRGAAPEWAWRALRALRVHRSLWRRPGCAPPPPAPPAAAPPSALHAAWALLAGDWGHSVPLACGPGAEALLQLAQTRPLDALHCAGFIMRVMAQSPESISFTPKFTEIFATILNFGPSLVQRALGQRADSGADLLQKLVLDQLQDPETDEAERSALLRAWLHALWAPALAPRARALLDRALRRSRAWRTLDAHVAALLQEESGQEYVGDAVRHAGAAPLLCECALRHAHARELATHMYARLLEQLACQQAAAQKIHVDNALKQIGSSLCDDELSIHRCACAVLSVPMQHPGHVLLWRLLLHMWLHRRSESAPPVGPLFFSGIVKSRTLAQLKKRLQETAAYHRNQVDILKTGDSATSSAAAPTKVRKSTPPLDNDLFQTLSVVTDLIGESESEQDLTVSEGDSNTETKSESETKGYDLLNLICYHTAAEKMVREYLMWIEEGENVRAYPHHANIARYISEQALDAAWSASLDDAPPPAAPAAPARPAPPRPPTHFERAVAAVMSIEDGSQKRCNMHTSHISISDSVLKDPFLMIEMVEKYIEELKKLTEQWQSDCFRVALLDSQLWDLVEGLRVRRPLPPVRAACPQDCKPLVVHIPEDEWCISSGAEQAIHENRRSARAALRRLSRPRTHAARVASLLHSVGRRMRSAQTGARAAQLAWGAAPRAEPYPPARDALAALVAAVAQRWLNHDSVLTSKLLARWSTGSGLQQQLCGVLVTPARMPANHWPRLYGTVLTLPLPSHAIFSYLSKFDITHWADVTDTSSRNEVLESIVKAATRIGPEPKQQDLVLVEILGVHSAALVRERELCEHVLRCARACAAGALPPPYCAHLPALASRARELHLQRVRLMRTIGGLLHDLGLIWWEAHSSTRNNSSLYAEYAPHFANTLYSLLKEFVAAAVRYTYTPERVAYCSWPALQTSWCPWVAPQSSLSQIDHQGDVLERFVETIRMVMDDCPGSADAMLRYTWEWAAQCALSEPRASCALLAQLALLPWQTPWLRADCVPLALQLCGIADDEARRWFGQFVRHASAECWLRGAADEQVSPALAALLALFTATRPLVPSETLEGAYQLPWHRLPLPALDAALERYFADHHNPGLPYHELPHFRVLLCAAQLVRGAAGAGGAARAQCVSQWARALSSPALRAHVAANTRCLLDVLTDLAPSVEEAELTELLSRALVVLCVQPADAIALPVWEQWACACDAHVRRACASAVGSLTAIDSFATLGDTLVKAIMSEKEPADWAAVWSRWAARCAWGAAALLARARPHAAYVALFTRAHPPDELRDVLRTLLAADIDFVQNEVIISVWICVASRVSCGAAKGDECAGAARALLTGWAERRRTLLQLVTLHPAGNCPTAQQQLLCRLALHVRGPSDATWRALESARSACAAPAARAARAPPSPRAVPQLAAALYPAREHYFAHELRLAPGQ</sequence>
<accession>A0ABM4AMF6</accession>
<dbReference type="InterPro" id="IPR058750">
    <property type="entry name" value="TPR_Epg5"/>
</dbReference>
<dbReference type="Pfam" id="PF26573">
    <property type="entry name" value="TPR_Epg5_2"/>
    <property type="match status" value="1"/>
</dbReference>
<dbReference type="InterPro" id="IPR059030">
    <property type="entry name" value="TPR_Epg5_mid"/>
</dbReference>
<evidence type="ECO:0000259" key="5">
    <source>
        <dbReference type="Pfam" id="PF26573"/>
    </source>
</evidence>